<accession>A0A7S2S2H8</accession>
<dbReference type="SUPFAM" id="SSF81901">
    <property type="entry name" value="HCP-like"/>
    <property type="match status" value="1"/>
</dbReference>
<feature type="compositionally biased region" description="Basic and acidic residues" evidence="1">
    <location>
        <begin position="47"/>
        <end position="56"/>
    </location>
</feature>
<gene>
    <name evidence="3" type="ORF">RMAR1173_LOCUS10468</name>
</gene>
<dbReference type="PANTHER" id="PTHR43628">
    <property type="entry name" value="ACTIVATOR OF C KINASE PROTEIN 1-RELATED"/>
    <property type="match status" value="1"/>
</dbReference>
<feature type="region of interest" description="Disordered" evidence="1">
    <location>
        <begin position="1"/>
        <end position="71"/>
    </location>
</feature>
<evidence type="ECO:0000313" key="3">
    <source>
        <dbReference type="EMBL" id="CAD9687588.1"/>
    </source>
</evidence>
<dbReference type="PROSITE" id="PS51698">
    <property type="entry name" value="U_BOX"/>
    <property type="match status" value="1"/>
</dbReference>
<feature type="compositionally biased region" description="Polar residues" evidence="1">
    <location>
        <begin position="1"/>
        <end position="16"/>
    </location>
</feature>
<dbReference type="SMART" id="SM00504">
    <property type="entry name" value="Ubox"/>
    <property type="match status" value="1"/>
</dbReference>
<protein>
    <recommendedName>
        <fullName evidence="2">U-box domain-containing protein</fullName>
    </recommendedName>
</protein>
<evidence type="ECO:0000256" key="1">
    <source>
        <dbReference type="SAM" id="MobiDB-lite"/>
    </source>
</evidence>
<dbReference type="GO" id="GO:0016567">
    <property type="term" value="P:protein ubiquitination"/>
    <property type="evidence" value="ECO:0007669"/>
    <property type="project" value="InterPro"/>
</dbReference>
<dbReference type="SMART" id="SM00671">
    <property type="entry name" value="SEL1"/>
    <property type="match status" value="4"/>
</dbReference>
<dbReference type="InterPro" id="IPR003613">
    <property type="entry name" value="Ubox_domain"/>
</dbReference>
<dbReference type="Gene3D" id="3.30.40.10">
    <property type="entry name" value="Zinc/RING finger domain, C3HC4 (zinc finger)"/>
    <property type="match status" value="1"/>
</dbReference>
<dbReference type="PANTHER" id="PTHR43628:SF1">
    <property type="entry name" value="CHITIN SYNTHASE REGULATORY FACTOR 2-RELATED"/>
    <property type="match status" value="1"/>
</dbReference>
<feature type="domain" description="U-box" evidence="2">
    <location>
        <begin position="106"/>
        <end position="180"/>
    </location>
</feature>
<dbReference type="InterPro" id="IPR013083">
    <property type="entry name" value="Znf_RING/FYVE/PHD"/>
</dbReference>
<reference evidence="3" key="1">
    <citation type="submission" date="2021-01" db="EMBL/GenBank/DDBJ databases">
        <authorList>
            <person name="Corre E."/>
            <person name="Pelletier E."/>
            <person name="Niang G."/>
            <person name="Scheremetjew M."/>
            <person name="Finn R."/>
            <person name="Kale V."/>
            <person name="Holt S."/>
            <person name="Cochrane G."/>
            <person name="Meng A."/>
            <person name="Brown T."/>
            <person name="Cohen L."/>
        </authorList>
    </citation>
    <scope>NUCLEOTIDE SEQUENCE</scope>
    <source>
        <strain evidence="3">CCMP1243</strain>
    </source>
</reference>
<dbReference type="GO" id="GO:0004842">
    <property type="term" value="F:ubiquitin-protein transferase activity"/>
    <property type="evidence" value="ECO:0007669"/>
    <property type="project" value="InterPro"/>
</dbReference>
<evidence type="ECO:0000259" key="2">
    <source>
        <dbReference type="PROSITE" id="PS51698"/>
    </source>
</evidence>
<dbReference type="InterPro" id="IPR006597">
    <property type="entry name" value="Sel1-like"/>
</dbReference>
<dbReference type="Gene3D" id="1.25.40.10">
    <property type="entry name" value="Tetratricopeptide repeat domain"/>
    <property type="match status" value="1"/>
</dbReference>
<proteinExistence type="predicted"/>
<feature type="region of interest" description="Disordered" evidence="1">
    <location>
        <begin position="384"/>
        <end position="454"/>
    </location>
</feature>
<dbReference type="AlphaFoldDB" id="A0A7S2S2H8"/>
<sequence length="499" mass="54777">MASQELAPTSVGSTVESSRREQAEEPLVPIAPDRPLDSPKPPKKRRLEGMGRRVHVEPCPTQPDPPVGEERDYDQREGAMALAQLIPAKYQPPEPVNTQDLEQTLALLEQFICPLSQRLFVDPVLAEDGQLYERSAIETWLTSTPMSPIHPTQFLSLEKLKPVDAVCQAIQRILTSKELANSSVRAEWEAQNYKVRMQNAKALLAKGQVGDAAKLGLPRAQSMLAEMYFLGKSGVVEKDQVRAVHWARLGAQGGDQYAQFRLGNFYNEGVGGLEVDFAEASKWYLKAAEKGNRVAMNDLGVLYEEGGHGLERDMRIAIHWFQQAAALGDEDAQCNLADCFLEGNGVPRNPHVALDWYRKSAAQGHVAACRQLGTLLLAGAPGHARDWSPEYSSEAGHSSMQHSDQRKPPLSTTHINMVDATSGSGDTPEDHARESPTDTGKAQQLKKAPASTELLPGLDAATGIKMWQHAAQEGDDEAKKYLTELTAWLSGSTRSWFQS</sequence>
<dbReference type="Pfam" id="PF08238">
    <property type="entry name" value="Sel1"/>
    <property type="match status" value="4"/>
</dbReference>
<dbReference type="InterPro" id="IPR011990">
    <property type="entry name" value="TPR-like_helical_dom_sf"/>
</dbReference>
<dbReference type="InterPro" id="IPR052945">
    <property type="entry name" value="Mitotic_Regulator"/>
</dbReference>
<dbReference type="CDD" id="cd16655">
    <property type="entry name" value="RING-Ubox_WDSUB1-like"/>
    <property type="match status" value="1"/>
</dbReference>
<dbReference type="EMBL" id="HBHJ01015746">
    <property type="protein sequence ID" value="CAD9687588.1"/>
    <property type="molecule type" value="Transcribed_RNA"/>
</dbReference>
<organism evidence="3">
    <name type="scientific">Rhizochromulina marina</name>
    <dbReference type="NCBI Taxonomy" id="1034831"/>
    <lineage>
        <taxon>Eukaryota</taxon>
        <taxon>Sar</taxon>
        <taxon>Stramenopiles</taxon>
        <taxon>Ochrophyta</taxon>
        <taxon>Dictyochophyceae</taxon>
        <taxon>Rhizochromulinales</taxon>
        <taxon>Rhizochromulina</taxon>
    </lineage>
</organism>
<dbReference type="SUPFAM" id="SSF57850">
    <property type="entry name" value="RING/U-box"/>
    <property type="match status" value="1"/>
</dbReference>
<name>A0A7S2S2H8_9STRA</name>
<feature type="compositionally biased region" description="Polar residues" evidence="1">
    <location>
        <begin position="410"/>
        <end position="425"/>
    </location>
</feature>
<dbReference type="Pfam" id="PF04564">
    <property type="entry name" value="U-box"/>
    <property type="match status" value="1"/>
</dbReference>